<evidence type="ECO:0000256" key="4">
    <source>
        <dbReference type="ARBA" id="ARBA00022475"/>
    </source>
</evidence>
<reference evidence="9 10" key="1">
    <citation type="submission" date="2016-11" db="EMBL/GenBank/DDBJ databases">
        <title>Description of two novel members of the family Erysipelotrichaceae: Ileibacterium lipovorans gen. nov., sp. nov. and Dubosiella newyorkensis, gen. nov., sp. nov.</title>
        <authorList>
            <person name="Cox L.M."/>
            <person name="Sohn J."/>
            <person name="Tyrrell K.L."/>
            <person name="Citron D.M."/>
            <person name="Lawson P.A."/>
            <person name="Patel N.B."/>
            <person name="Iizumi T."/>
            <person name="Perez-Perez G.I."/>
            <person name="Goldstein E.J."/>
            <person name="Blaser M.J."/>
        </authorList>
    </citation>
    <scope>NUCLEOTIDE SEQUENCE [LARGE SCALE GENOMIC DNA]</scope>
    <source>
        <strain evidence="9 10">NYU-BL-A3</strain>
    </source>
</reference>
<proteinExistence type="inferred from homology"/>
<comment type="similarity">
    <text evidence="2">Belongs to the autoinducer-2 exporter (AI-2E) (TC 2.A.86) family.</text>
</comment>
<dbReference type="PANTHER" id="PTHR21716:SF53">
    <property type="entry name" value="PERMEASE PERM-RELATED"/>
    <property type="match status" value="1"/>
</dbReference>
<name>A0A1U7NGW7_9FIRM</name>
<accession>A0A1U7NGW7</accession>
<keyword evidence="7 8" id="KW-0472">Membrane</keyword>
<evidence type="ECO:0000313" key="10">
    <source>
        <dbReference type="Proteomes" id="UP000186341"/>
    </source>
</evidence>
<keyword evidence="5 8" id="KW-0812">Transmembrane</keyword>
<feature type="transmembrane region" description="Helical" evidence="8">
    <location>
        <begin position="84"/>
        <end position="110"/>
    </location>
</feature>
<evidence type="ECO:0000313" key="9">
    <source>
        <dbReference type="EMBL" id="OLU40650.1"/>
    </source>
</evidence>
<feature type="transmembrane region" description="Helical" evidence="8">
    <location>
        <begin position="271"/>
        <end position="300"/>
    </location>
</feature>
<dbReference type="Proteomes" id="UP000186341">
    <property type="component" value="Unassembled WGS sequence"/>
</dbReference>
<evidence type="ECO:0000256" key="5">
    <source>
        <dbReference type="ARBA" id="ARBA00022692"/>
    </source>
</evidence>
<feature type="transmembrane region" description="Helical" evidence="8">
    <location>
        <begin position="42"/>
        <end position="63"/>
    </location>
</feature>
<evidence type="ECO:0000256" key="6">
    <source>
        <dbReference type="ARBA" id="ARBA00022989"/>
    </source>
</evidence>
<dbReference type="PANTHER" id="PTHR21716">
    <property type="entry name" value="TRANSMEMBRANE PROTEIN"/>
    <property type="match status" value="1"/>
</dbReference>
<evidence type="ECO:0000256" key="3">
    <source>
        <dbReference type="ARBA" id="ARBA00022448"/>
    </source>
</evidence>
<dbReference type="InterPro" id="IPR002549">
    <property type="entry name" value="AI-2E-like"/>
</dbReference>
<feature type="transmembrane region" description="Helical" evidence="8">
    <location>
        <begin position="185"/>
        <end position="204"/>
    </location>
</feature>
<evidence type="ECO:0000256" key="7">
    <source>
        <dbReference type="ARBA" id="ARBA00023136"/>
    </source>
</evidence>
<feature type="transmembrane region" description="Helical" evidence="8">
    <location>
        <begin position="338"/>
        <end position="371"/>
    </location>
</feature>
<comment type="caution">
    <text evidence="9">The sequence shown here is derived from an EMBL/GenBank/DDBJ whole genome shotgun (WGS) entry which is preliminary data.</text>
</comment>
<dbReference type="AlphaFoldDB" id="A0A1U7NGW7"/>
<dbReference type="OrthoDB" id="9793390at2"/>
<feature type="transmembrane region" description="Helical" evidence="8">
    <location>
        <begin position="243"/>
        <end position="265"/>
    </location>
</feature>
<keyword evidence="3" id="KW-0813">Transport</keyword>
<dbReference type="Pfam" id="PF01594">
    <property type="entry name" value="AI-2E_transport"/>
    <property type="match status" value="1"/>
</dbReference>
<organism evidence="9 10">
    <name type="scientific">Ileibacterium valens</name>
    <dbReference type="NCBI Taxonomy" id="1862668"/>
    <lineage>
        <taxon>Bacteria</taxon>
        <taxon>Bacillati</taxon>
        <taxon>Bacillota</taxon>
        <taxon>Erysipelotrichia</taxon>
        <taxon>Erysipelotrichales</taxon>
        <taxon>Erysipelotrichaceae</taxon>
        <taxon>Ileibacterium</taxon>
    </lineage>
</organism>
<gene>
    <name evidence="9" type="ORF">BO222_04690</name>
</gene>
<dbReference type="RefSeq" id="WP_075818844.1">
    <property type="nucleotide sequence ID" value="NZ_CAJUTZ010000012.1"/>
</dbReference>
<keyword evidence="10" id="KW-1185">Reference proteome</keyword>
<dbReference type="EMBL" id="MPJW01000101">
    <property type="protein sequence ID" value="OLU40650.1"/>
    <property type="molecule type" value="Genomic_DNA"/>
</dbReference>
<comment type="subcellular location">
    <subcellularLocation>
        <location evidence="1">Cell membrane</location>
        <topology evidence="1">Multi-pass membrane protein</topology>
    </subcellularLocation>
</comment>
<dbReference type="GO" id="GO:0005886">
    <property type="term" value="C:plasma membrane"/>
    <property type="evidence" value="ECO:0007669"/>
    <property type="project" value="UniProtKB-SubCell"/>
</dbReference>
<dbReference type="GO" id="GO:0055085">
    <property type="term" value="P:transmembrane transport"/>
    <property type="evidence" value="ECO:0007669"/>
    <property type="project" value="TreeGrafter"/>
</dbReference>
<protein>
    <recommendedName>
        <fullName evidence="11">AI-2E family transporter</fullName>
    </recommendedName>
</protein>
<evidence type="ECO:0008006" key="11">
    <source>
        <dbReference type="Google" id="ProtNLM"/>
    </source>
</evidence>
<dbReference type="GeneID" id="82202512"/>
<keyword evidence="6 8" id="KW-1133">Transmembrane helix</keyword>
<evidence type="ECO:0000256" key="2">
    <source>
        <dbReference type="ARBA" id="ARBA00009773"/>
    </source>
</evidence>
<keyword evidence="4" id="KW-1003">Cell membrane</keyword>
<sequence length="402" mass="44903">MLKLPPKYRDREILYRRLILFTLSLGLLVIYAGEIFEFIAKAIWICLPFIIGGILAFVLNTFCSVITRLMHRFFHTPVNAKNMIYYRILTILIILLFLLVVFSFIIPQLISSIDRLMRDLPIVYDKFYNEMLNRSKDIPAIHDWILEHEKLLSDAPALIRELAGFISAGSAGNALGSISDIISNTFSWLWTLLLSIVFAIITFFNTSQFIEICQLIARAWIPERFLRSTHGFISMVSRIFAQYIGGSVLECIILAALVSTFSLIFNIPYAVLIGVSCGICALVPMFGATAGAILCTLFLLMESAGKAVTFLIMFLCIQQVEGNFIYPNVVGKSVGLPPMFVVVSITIGASLAGILGMIISIPIASVIYELIKAQAQKRMDAKNSKWDPTVSNLQTDKDTTEK</sequence>
<evidence type="ECO:0000256" key="1">
    <source>
        <dbReference type="ARBA" id="ARBA00004651"/>
    </source>
</evidence>
<evidence type="ECO:0000256" key="8">
    <source>
        <dbReference type="SAM" id="Phobius"/>
    </source>
</evidence>
<feature type="transmembrane region" description="Helical" evidence="8">
    <location>
        <begin position="307"/>
        <end position="326"/>
    </location>
</feature>